<dbReference type="InterPro" id="IPR006116">
    <property type="entry name" value="NT_2-5OAS_ClassI-CCAase"/>
</dbReference>
<organism evidence="2 3">
    <name type="scientific">Dyadobacter chenhuakuii</name>
    <dbReference type="NCBI Taxonomy" id="2909339"/>
    <lineage>
        <taxon>Bacteria</taxon>
        <taxon>Pseudomonadati</taxon>
        <taxon>Bacteroidota</taxon>
        <taxon>Cytophagia</taxon>
        <taxon>Cytophagales</taxon>
        <taxon>Spirosomataceae</taxon>
        <taxon>Dyadobacter</taxon>
    </lineage>
</organism>
<evidence type="ECO:0000256" key="1">
    <source>
        <dbReference type="ARBA" id="ARBA00023118"/>
    </source>
</evidence>
<dbReference type="GO" id="GO:0051607">
    <property type="term" value="P:defense response to virus"/>
    <property type="evidence" value="ECO:0007669"/>
    <property type="project" value="UniProtKB-KW"/>
</dbReference>
<accession>A0A9X1TUI0</accession>
<dbReference type="RefSeq" id="WP_235179526.1">
    <property type="nucleotide sequence ID" value="NZ_JAKFFV010000019.1"/>
</dbReference>
<dbReference type="AlphaFoldDB" id="A0A9X1TUI0"/>
<evidence type="ECO:0000313" key="3">
    <source>
        <dbReference type="Proteomes" id="UP001139411"/>
    </source>
</evidence>
<evidence type="ECO:0000313" key="2">
    <source>
        <dbReference type="EMBL" id="MCF2501354.1"/>
    </source>
</evidence>
<keyword evidence="1" id="KW-0051">Antiviral defense</keyword>
<sequence length="384" mass="44152">MIRLDDPSIQLDDLLDKMAETLQLDDTRYDRMKTSYKAVHEYVLADPFFEHLVLETYSQGSVKTGTANKPYKGNEFDLDTVIQLKPDASRFGVTEIRNQLERRLREPSSRYKDMLESKSRCVRIKYAGDFHMDVLAAPQQSHFCKNTLLVLNKDKHGVDISNPRGHANWFIAKANSLVESLLEKADKIRSIEIERLPNDNFRRKKPLQRATQLLKRYRDIFFERDDTYQTSSVILTTIAGQYYQGEASIFDTMDGIITRIVHDADSLMKIHGGRIKVLNPVNSLEDFTSKWETEPEYYSAFLQFVRNLKNQWEQFKKQQGVLTESRVLKGLFGDELYTQATNASIDEINSRRSAGKLFQTPKTGILSGSFISGGTVKPNTFYGE</sequence>
<dbReference type="Pfam" id="PF18144">
    <property type="entry name" value="SMODS"/>
    <property type="match status" value="1"/>
</dbReference>
<dbReference type="GO" id="GO:0016779">
    <property type="term" value="F:nucleotidyltransferase activity"/>
    <property type="evidence" value="ECO:0007669"/>
    <property type="project" value="InterPro"/>
</dbReference>
<dbReference type="CDD" id="cd05400">
    <property type="entry name" value="NT_2-5OAS_ClassI-CCAase"/>
    <property type="match status" value="1"/>
</dbReference>
<proteinExistence type="predicted"/>
<dbReference type="Proteomes" id="UP001139411">
    <property type="component" value="Unassembled WGS sequence"/>
</dbReference>
<gene>
    <name evidence="2" type="ORF">L0661_23755</name>
</gene>
<dbReference type="EMBL" id="JAKFFV010000019">
    <property type="protein sequence ID" value="MCF2501354.1"/>
    <property type="molecule type" value="Genomic_DNA"/>
</dbReference>
<protein>
    <submittedName>
        <fullName evidence="2">Nucleotidyltransferase</fullName>
    </submittedName>
</protein>
<comment type="caution">
    <text evidence="2">The sequence shown here is derived from an EMBL/GenBank/DDBJ whole genome shotgun (WGS) entry which is preliminary data.</text>
</comment>
<name>A0A9X1TUI0_9BACT</name>
<reference evidence="2" key="1">
    <citation type="submission" date="2022-01" db="EMBL/GenBank/DDBJ databases">
        <title>Novel species in genus Dyadobacter.</title>
        <authorList>
            <person name="Ma C."/>
        </authorList>
    </citation>
    <scope>NUCLEOTIDE SEQUENCE</scope>
    <source>
        <strain evidence="2">CY357</strain>
    </source>
</reference>